<dbReference type="EMBL" id="FOCX01000020">
    <property type="protein sequence ID" value="SEO83522.1"/>
    <property type="molecule type" value="Genomic_DNA"/>
</dbReference>
<keyword evidence="4" id="KW-1185">Reference proteome</keyword>
<dbReference type="Proteomes" id="UP000198775">
    <property type="component" value="Unassembled WGS sequence"/>
</dbReference>
<dbReference type="InterPro" id="IPR050194">
    <property type="entry name" value="Glycosyltransferase_grp1"/>
</dbReference>
<accession>A0A1H8SXV6</accession>
<keyword evidence="3" id="KW-0808">Transferase</keyword>
<name>A0A1H8SXV6_9EURY</name>
<dbReference type="PANTHER" id="PTHR45947:SF3">
    <property type="entry name" value="SULFOQUINOVOSYL TRANSFERASE SQD2"/>
    <property type="match status" value="1"/>
</dbReference>
<dbReference type="Gene3D" id="3.40.50.2000">
    <property type="entry name" value="Glycogen Phosphorylase B"/>
    <property type="match status" value="2"/>
</dbReference>
<proteinExistence type="predicted"/>
<dbReference type="InterPro" id="IPR028098">
    <property type="entry name" value="Glyco_trans_4-like_N"/>
</dbReference>
<feature type="domain" description="Glycosyltransferase subfamily 4-like N-terminal" evidence="2">
    <location>
        <begin position="25"/>
        <end position="202"/>
    </location>
</feature>
<evidence type="ECO:0000313" key="4">
    <source>
        <dbReference type="Proteomes" id="UP000198775"/>
    </source>
</evidence>
<evidence type="ECO:0000313" key="3">
    <source>
        <dbReference type="EMBL" id="SEO83522.1"/>
    </source>
</evidence>
<sequence length="391" mass="42462">MDVSRKTRTVNIAFVSNVVYPYVKGGAQKRIHEIGRRLAADGHDVTVYGRHYWDGPRVIESAGMTLQAVAPEADLYAGERRSIPEAIDFAARALPSLRSLLPAREHDLVVASVFPYFPVLSTKLATLGLDVPVVTTWHEVWRDYWEEYLGPLAFGGKLAEYATARVPQLPVAVSGVTADRLAGIGPDRDRIRVVPNGLDTEQVRSAPLPNDPAEGYDVLFAGRLIEHKNVDVLLDAFDSVATRHDATLGIVGDGPEADALRRRAEGLDASDRIDFLGFLDEYEDVLGHMRVADIFASPSTREGFGITFAEAMAAGCTVIGATHPHSAADEVIGDAGFLAEPNTGAVAAALDRALGGERPDTDPQERADRYDWSSVATQAERTYERAIDGDW</sequence>
<feature type="domain" description="Glycosyl transferase family 1" evidence="1">
    <location>
        <begin position="214"/>
        <end position="365"/>
    </location>
</feature>
<dbReference type="Pfam" id="PF13439">
    <property type="entry name" value="Glyco_transf_4"/>
    <property type="match status" value="1"/>
</dbReference>
<dbReference type="GO" id="GO:0016757">
    <property type="term" value="F:glycosyltransferase activity"/>
    <property type="evidence" value="ECO:0007669"/>
    <property type="project" value="InterPro"/>
</dbReference>
<protein>
    <submittedName>
        <fullName evidence="3">Glycosyltransferase involved in cell wall bisynthesis</fullName>
    </submittedName>
</protein>
<gene>
    <name evidence="3" type="ORF">SAMN05216388_102078</name>
</gene>
<reference evidence="4" key="1">
    <citation type="submission" date="2016-10" db="EMBL/GenBank/DDBJ databases">
        <authorList>
            <person name="Varghese N."/>
            <person name="Submissions S."/>
        </authorList>
    </citation>
    <scope>NUCLEOTIDE SEQUENCE [LARGE SCALE GENOMIC DNA]</scope>
    <source>
        <strain evidence="4">IBRC-M 10043</strain>
    </source>
</reference>
<dbReference type="InterPro" id="IPR001296">
    <property type="entry name" value="Glyco_trans_1"/>
</dbReference>
<evidence type="ECO:0000259" key="2">
    <source>
        <dbReference type="Pfam" id="PF13439"/>
    </source>
</evidence>
<dbReference type="PANTHER" id="PTHR45947">
    <property type="entry name" value="SULFOQUINOVOSYL TRANSFERASE SQD2"/>
    <property type="match status" value="1"/>
</dbReference>
<dbReference type="CDD" id="cd03801">
    <property type="entry name" value="GT4_PimA-like"/>
    <property type="match status" value="1"/>
</dbReference>
<dbReference type="SUPFAM" id="SSF53756">
    <property type="entry name" value="UDP-Glycosyltransferase/glycogen phosphorylase"/>
    <property type="match status" value="1"/>
</dbReference>
<evidence type="ECO:0000259" key="1">
    <source>
        <dbReference type="Pfam" id="PF00534"/>
    </source>
</evidence>
<dbReference type="AlphaFoldDB" id="A0A1H8SXV6"/>
<organism evidence="3 4">
    <name type="scientific">Halorientalis persicus</name>
    <dbReference type="NCBI Taxonomy" id="1367881"/>
    <lineage>
        <taxon>Archaea</taxon>
        <taxon>Methanobacteriati</taxon>
        <taxon>Methanobacteriota</taxon>
        <taxon>Stenosarchaea group</taxon>
        <taxon>Halobacteria</taxon>
        <taxon>Halobacteriales</taxon>
        <taxon>Haloarculaceae</taxon>
        <taxon>Halorientalis</taxon>
    </lineage>
</organism>
<dbReference type="Pfam" id="PF00534">
    <property type="entry name" value="Glycos_transf_1"/>
    <property type="match status" value="1"/>
</dbReference>